<dbReference type="Proteomes" id="UP000824180">
    <property type="component" value="Unassembled WGS sequence"/>
</dbReference>
<dbReference type="SUPFAM" id="SSF52540">
    <property type="entry name" value="P-loop containing nucleoside triphosphate hydrolases"/>
    <property type="match status" value="1"/>
</dbReference>
<dbReference type="InterPro" id="IPR027417">
    <property type="entry name" value="P-loop_NTPase"/>
</dbReference>
<keyword evidence="1" id="KW-0547">Nucleotide-binding</keyword>
<dbReference type="GO" id="GO:0016887">
    <property type="term" value="F:ATP hydrolysis activity"/>
    <property type="evidence" value="ECO:0007669"/>
    <property type="project" value="InterPro"/>
</dbReference>
<gene>
    <name evidence="4" type="ORF">H9843_02890</name>
</gene>
<dbReference type="PANTHER" id="PTHR43158">
    <property type="entry name" value="SKFA PEPTIDE EXPORT ATP-BINDING PROTEIN SKFE"/>
    <property type="match status" value="1"/>
</dbReference>
<evidence type="ECO:0000256" key="2">
    <source>
        <dbReference type="ARBA" id="ARBA00022840"/>
    </source>
</evidence>
<name>A0A9E2KTJ1_9LACO</name>
<reference evidence="4" key="2">
    <citation type="submission" date="2021-04" db="EMBL/GenBank/DDBJ databases">
        <authorList>
            <person name="Gilroy R."/>
        </authorList>
    </citation>
    <scope>NUCLEOTIDE SEQUENCE</scope>
    <source>
        <strain evidence="4">876</strain>
    </source>
</reference>
<organism evidence="4 5">
    <name type="scientific">Candidatus Limosilactobacillus merdavium</name>
    <dbReference type="NCBI Taxonomy" id="2838651"/>
    <lineage>
        <taxon>Bacteria</taxon>
        <taxon>Bacillati</taxon>
        <taxon>Bacillota</taxon>
        <taxon>Bacilli</taxon>
        <taxon>Lactobacillales</taxon>
        <taxon>Lactobacillaceae</taxon>
        <taxon>Limosilactobacillus</taxon>
    </lineage>
</organism>
<keyword evidence="2 4" id="KW-0067">ATP-binding</keyword>
<comment type="caution">
    <text evidence="4">The sequence shown here is derived from an EMBL/GenBank/DDBJ whole genome shotgun (WGS) entry which is preliminary data.</text>
</comment>
<accession>A0A9E2KTJ1</accession>
<reference evidence="4" key="1">
    <citation type="journal article" date="2021" name="PeerJ">
        <title>Extensive microbial diversity within the chicken gut microbiome revealed by metagenomics and culture.</title>
        <authorList>
            <person name="Gilroy R."/>
            <person name="Ravi A."/>
            <person name="Getino M."/>
            <person name="Pursley I."/>
            <person name="Horton D.L."/>
            <person name="Alikhan N.F."/>
            <person name="Baker D."/>
            <person name="Gharbi K."/>
            <person name="Hall N."/>
            <person name="Watson M."/>
            <person name="Adriaenssens E.M."/>
            <person name="Foster-Nyarko E."/>
            <person name="Jarju S."/>
            <person name="Secka A."/>
            <person name="Antonio M."/>
            <person name="Oren A."/>
            <person name="Chaudhuri R.R."/>
            <person name="La Ragione R."/>
            <person name="Hildebrand F."/>
            <person name="Pallen M.J."/>
        </authorList>
    </citation>
    <scope>NUCLEOTIDE SEQUENCE</scope>
    <source>
        <strain evidence="4">876</strain>
    </source>
</reference>
<dbReference type="Gene3D" id="3.40.50.300">
    <property type="entry name" value="P-loop containing nucleotide triphosphate hydrolases"/>
    <property type="match status" value="1"/>
</dbReference>
<evidence type="ECO:0000313" key="5">
    <source>
        <dbReference type="Proteomes" id="UP000824180"/>
    </source>
</evidence>
<dbReference type="InterPro" id="IPR003439">
    <property type="entry name" value="ABC_transporter-like_ATP-bd"/>
</dbReference>
<dbReference type="Pfam" id="PF00005">
    <property type="entry name" value="ABC_tran"/>
    <property type="match status" value="1"/>
</dbReference>
<dbReference type="CDD" id="cd03230">
    <property type="entry name" value="ABC_DR_subfamily_A"/>
    <property type="match status" value="1"/>
</dbReference>
<dbReference type="PROSITE" id="PS50893">
    <property type="entry name" value="ABC_TRANSPORTER_2"/>
    <property type="match status" value="1"/>
</dbReference>
<dbReference type="PANTHER" id="PTHR43158:SF5">
    <property type="entry name" value="ABC TRANSPORTER, ATP-BINDING PROTEIN"/>
    <property type="match status" value="1"/>
</dbReference>
<evidence type="ECO:0000259" key="3">
    <source>
        <dbReference type="PROSITE" id="PS50893"/>
    </source>
</evidence>
<dbReference type="SMART" id="SM00382">
    <property type="entry name" value="AAA"/>
    <property type="match status" value="1"/>
</dbReference>
<feature type="domain" description="ABC transporter" evidence="3">
    <location>
        <begin position="5"/>
        <end position="229"/>
    </location>
</feature>
<proteinExistence type="predicted"/>
<dbReference type="InterPro" id="IPR003593">
    <property type="entry name" value="AAA+_ATPase"/>
</dbReference>
<sequence>MMEQLKIEHLTKKFGRHVILNDVSFTLEPAKIYGLLGRNGAGKSTLLNLISNRIFPTSGSIKLGEDAVNTDKTLDKIFLIGEDNLYYKQVTINQMFDLADAAYGNFNYKNAQQMLERFELDGANKFDKLSTGQKTAAKITLALNVNADYIFLDEPVLGLDANHREIFYQEVIKTYQARPRTIVISTHLIDEVQQLLEDVILLDHQHIIEDDSVQNLLSRAYDISGPAKLVDQYTTGLRVLGKEDLGNIRTAHVFDQLPDDRILPDQVQIDHYDLQHLFIYLTNGGQQAND</sequence>
<dbReference type="GO" id="GO:0005524">
    <property type="term" value="F:ATP binding"/>
    <property type="evidence" value="ECO:0007669"/>
    <property type="project" value="UniProtKB-KW"/>
</dbReference>
<dbReference type="EMBL" id="JAHLFK010000024">
    <property type="protein sequence ID" value="MBU3829826.1"/>
    <property type="molecule type" value="Genomic_DNA"/>
</dbReference>
<evidence type="ECO:0000313" key="4">
    <source>
        <dbReference type="EMBL" id="MBU3829826.1"/>
    </source>
</evidence>
<evidence type="ECO:0000256" key="1">
    <source>
        <dbReference type="ARBA" id="ARBA00022741"/>
    </source>
</evidence>
<dbReference type="AlphaFoldDB" id="A0A9E2KTJ1"/>
<protein>
    <submittedName>
        <fullName evidence="4">ABC transporter ATP-binding protein</fullName>
    </submittedName>
</protein>